<accession>A0A2G8L8K5</accession>
<keyword evidence="3" id="KW-1185">Reference proteome</keyword>
<dbReference type="EMBL" id="MRZV01000170">
    <property type="protein sequence ID" value="PIK56589.1"/>
    <property type="molecule type" value="Genomic_DNA"/>
</dbReference>
<dbReference type="Gene3D" id="3.40.50.1820">
    <property type="entry name" value="alpha/beta hydrolase"/>
    <property type="match status" value="1"/>
</dbReference>
<gene>
    <name evidence="2" type="ORF">BSL78_06510</name>
</gene>
<evidence type="ECO:0000313" key="3">
    <source>
        <dbReference type="Proteomes" id="UP000230750"/>
    </source>
</evidence>
<dbReference type="Proteomes" id="UP000230750">
    <property type="component" value="Unassembled WGS sequence"/>
</dbReference>
<name>A0A2G8L8K5_STIJA</name>
<evidence type="ECO:0000313" key="2">
    <source>
        <dbReference type="EMBL" id="PIK56589.1"/>
    </source>
</evidence>
<evidence type="ECO:0000256" key="1">
    <source>
        <dbReference type="ARBA" id="ARBA00005598"/>
    </source>
</evidence>
<dbReference type="STRING" id="307972.A0A2G8L8K5"/>
<dbReference type="AlphaFoldDB" id="A0A2G8L8K5"/>
<proteinExistence type="inferred from homology"/>
<dbReference type="OrthoDB" id="191979at2759"/>
<dbReference type="InterPro" id="IPR004142">
    <property type="entry name" value="NDRG"/>
</dbReference>
<organism evidence="2 3">
    <name type="scientific">Stichopus japonicus</name>
    <name type="common">Sea cucumber</name>
    <dbReference type="NCBI Taxonomy" id="307972"/>
    <lineage>
        <taxon>Eukaryota</taxon>
        <taxon>Metazoa</taxon>
        <taxon>Echinodermata</taxon>
        <taxon>Eleutherozoa</taxon>
        <taxon>Echinozoa</taxon>
        <taxon>Holothuroidea</taxon>
        <taxon>Aspidochirotacea</taxon>
        <taxon>Aspidochirotida</taxon>
        <taxon>Stichopodidae</taxon>
        <taxon>Apostichopus</taxon>
    </lineage>
</organism>
<protein>
    <submittedName>
        <fullName evidence="2">Uncharacterized protein</fullName>
    </submittedName>
</protein>
<dbReference type="Pfam" id="PF03096">
    <property type="entry name" value="Ndr"/>
    <property type="match status" value="1"/>
</dbReference>
<dbReference type="PANTHER" id="PTHR11034">
    <property type="entry name" value="N-MYC DOWNSTREAM REGULATED"/>
    <property type="match status" value="1"/>
</dbReference>
<comment type="similarity">
    <text evidence="1">Belongs to the NDRG family.</text>
</comment>
<dbReference type="SUPFAM" id="SSF53474">
    <property type="entry name" value="alpha/beta-Hydrolases"/>
    <property type="match status" value="1"/>
</dbReference>
<comment type="caution">
    <text evidence="2">The sequence shown here is derived from an EMBL/GenBank/DDBJ whole genome shotgun (WGS) entry which is preliminary data.</text>
</comment>
<sequence length="310" mass="35091">MFLCNTSAVAEWIKAMAFEVMRLSNREGHVVYTENHGAFSCYVQGNLSAHKVVCITYHDIGLNHSSFVEFLNTKDMLPIKSRMCFLHINAPGQQDHCEKLADNYHYPTMQQLADVVPYILKEVGITENHDLIGIGEGAGANILLRFAFSNPRVLGLILLECTSSAAGFKEWGQEKVASWNLTHRGMNPTAEKYLLWHHLGTHTTNKLDYVKTYRTNLYERMNAHNLALFIDKFTNRNNITVNLKDIKCPVLLATGKKSPHFKDVEQLYEHLTCTKNILAPDGVHGDIKEEAPSKLAESIILFLQGIHLRK</sequence>
<reference evidence="2 3" key="1">
    <citation type="journal article" date="2017" name="PLoS Biol.">
        <title>The sea cucumber genome provides insights into morphological evolution and visceral regeneration.</title>
        <authorList>
            <person name="Zhang X."/>
            <person name="Sun L."/>
            <person name="Yuan J."/>
            <person name="Sun Y."/>
            <person name="Gao Y."/>
            <person name="Zhang L."/>
            <person name="Li S."/>
            <person name="Dai H."/>
            <person name="Hamel J.F."/>
            <person name="Liu C."/>
            <person name="Yu Y."/>
            <person name="Liu S."/>
            <person name="Lin W."/>
            <person name="Guo K."/>
            <person name="Jin S."/>
            <person name="Xu P."/>
            <person name="Storey K.B."/>
            <person name="Huan P."/>
            <person name="Zhang T."/>
            <person name="Zhou Y."/>
            <person name="Zhang J."/>
            <person name="Lin C."/>
            <person name="Li X."/>
            <person name="Xing L."/>
            <person name="Huo D."/>
            <person name="Sun M."/>
            <person name="Wang L."/>
            <person name="Mercier A."/>
            <person name="Li F."/>
            <person name="Yang H."/>
            <person name="Xiang J."/>
        </authorList>
    </citation>
    <scope>NUCLEOTIDE SEQUENCE [LARGE SCALE GENOMIC DNA]</scope>
    <source>
        <strain evidence="2">Shaxun</strain>
        <tissue evidence="2">Muscle</tissue>
    </source>
</reference>
<dbReference type="InterPro" id="IPR029058">
    <property type="entry name" value="AB_hydrolase_fold"/>
</dbReference>